<reference evidence="1 2" key="1">
    <citation type="submission" date="2019-02" db="EMBL/GenBank/DDBJ databases">
        <title>Deep-cultivation of Planctomycetes and their phenomic and genomic characterization uncovers novel biology.</title>
        <authorList>
            <person name="Wiegand S."/>
            <person name="Jogler M."/>
            <person name="Boedeker C."/>
            <person name="Pinto D."/>
            <person name="Vollmers J."/>
            <person name="Rivas-Marin E."/>
            <person name="Kohn T."/>
            <person name="Peeters S.H."/>
            <person name="Heuer A."/>
            <person name="Rast P."/>
            <person name="Oberbeckmann S."/>
            <person name="Bunk B."/>
            <person name="Jeske O."/>
            <person name="Meyerdierks A."/>
            <person name="Storesund J.E."/>
            <person name="Kallscheuer N."/>
            <person name="Luecker S."/>
            <person name="Lage O.M."/>
            <person name="Pohl T."/>
            <person name="Merkel B.J."/>
            <person name="Hornburger P."/>
            <person name="Mueller R.-W."/>
            <person name="Bruemmer F."/>
            <person name="Labrenz M."/>
            <person name="Spormann A.M."/>
            <person name="Op den Camp H."/>
            <person name="Overmann J."/>
            <person name="Amann R."/>
            <person name="Jetten M.S.M."/>
            <person name="Mascher T."/>
            <person name="Medema M.H."/>
            <person name="Devos D.P."/>
            <person name="Kaster A.-K."/>
            <person name="Ovreas L."/>
            <person name="Rohde M."/>
            <person name="Galperin M.Y."/>
            <person name="Jogler C."/>
        </authorList>
    </citation>
    <scope>NUCLEOTIDE SEQUENCE [LARGE SCALE GENOMIC DNA]</scope>
    <source>
        <strain evidence="1 2">Pan161</strain>
    </source>
</reference>
<dbReference type="Proteomes" id="UP000316855">
    <property type="component" value="Chromosome"/>
</dbReference>
<evidence type="ECO:0000313" key="2">
    <source>
        <dbReference type="Proteomes" id="UP000316855"/>
    </source>
</evidence>
<dbReference type="PROSITE" id="PS51257">
    <property type="entry name" value="PROKAR_LIPOPROTEIN"/>
    <property type="match status" value="1"/>
</dbReference>
<dbReference type="OrthoDB" id="274702at2"/>
<keyword evidence="2" id="KW-1185">Reference proteome</keyword>
<evidence type="ECO:0000313" key="1">
    <source>
        <dbReference type="EMBL" id="QDT90334.1"/>
    </source>
</evidence>
<protein>
    <recommendedName>
        <fullName evidence="3">Carboxypeptidase regulatory-like domain-containing protein</fullName>
    </recommendedName>
</protein>
<organism evidence="1 2">
    <name type="scientific">Gimesia algae</name>
    <dbReference type="NCBI Taxonomy" id="2527971"/>
    <lineage>
        <taxon>Bacteria</taxon>
        <taxon>Pseudomonadati</taxon>
        <taxon>Planctomycetota</taxon>
        <taxon>Planctomycetia</taxon>
        <taxon>Planctomycetales</taxon>
        <taxon>Planctomycetaceae</taxon>
        <taxon>Gimesia</taxon>
    </lineage>
</organism>
<dbReference type="EMBL" id="CP036343">
    <property type="protein sequence ID" value="QDT90334.1"/>
    <property type="molecule type" value="Genomic_DNA"/>
</dbReference>
<name>A0A517VBF6_9PLAN</name>
<sequence>MPELRIGLYILITLLLAGCGGIGDAPDRRIVTGTVTLNGTPLEGGVIRFLPQPTGPIAAGKIRDGKYEVINKGGVPLGKHRVEIKGTPILPDDTTGMSLGEMDAATKPAIKVPEKYYKDSQLEATVEAGNAPFTVDFELKD</sequence>
<evidence type="ECO:0008006" key="3">
    <source>
        <dbReference type="Google" id="ProtNLM"/>
    </source>
</evidence>
<dbReference type="RefSeq" id="WP_145226186.1">
    <property type="nucleotide sequence ID" value="NZ_CP036343.1"/>
</dbReference>
<dbReference type="AlphaFoldDB" id="A0A517VBF6"/>
<dbReference type="KEGG" id="gax:Pan161_19840"/>
<accession>A0A517VBF6</accession>
<gene>
    <name evidence="1" type="ORF">Pan161_19840</name>
</gene>
<proteinExistence type="predicted"/>